<name>U5SA20_9LACT</name>
<evidence type="ECO:0000313" key="6">
    <source>
        <dbReference type="EMBL" id="AGY81921.1"/>
    </source>
</evidence>
<dbReference type="RefSeq" id="WP_023178298.1">
    <property type="nucleotide sequence ID" value="NC_022606.1"/>
</dbReference>
<dbReference type="PANTHER" id="PTHR30185">
    <property type="entry name" value="CRYPTIC BETA-GLUCOSIDE BGL OPERON ANTITERMINATOR"/>
    <property type="match status" value="1"/>
</dbReference>
<reference evidence="6 7" key="1">
    <citation type="journal article" date="2013" name="Genome Announc.">
        <title>Complete Genome Sequence of Carnobacterium gilichinskyi Strain WN1359T (DSM 27470T).</title>
        <authorList>
            <person name="Leonard M.T."/>
            <person name="Panayotova N."/>
            <person name="Farmerie W.G."/>
            <person name="Triplett E.W."/>
            <person name="Nicholson W.L."/>
        </authorList>
    </citation>
    <scope>NUCLEOTIDE SEQUENCE [LARGE SCALE GENOMIC DNA]</scope>
    <source>
        <strain evidence="6 7">WN1359</strain>
    </source>
</reference>
<evidence type="ECO:0000259" key="4">
    <source>
        <dbReference type="Pfam" id="PF08270"/>
    </source>
</evidence>
<protein>
    <submittedName>
        <fullName evidence="6">Trans-acting regulator</fullName>
    </submittedName>
</protein>
<dbReference type="Proteomes" id="UP000017469">
    <property type="component" value="Chromosome"/>
</dbReference>
<dbReference type="AlphaFoldDB" id="U5SA20"/>
<dbReference type="KEGG" id="caw:Q783_06730"/>
<dbReference type="Pfam" id="PF05043">
    <property type="entry name" value="Mga"/>
    <property type="match status" value="1"/>
</dbReference>
<evidence type="ECO:0000256" key="2">
    <source>
        <dbReference type="ARBA" id="ARBA00023163"/>
    </source>
</evidence>
<gene>
    <name evidence="6" type="ORF">Q783_06730</name>
</gene>
<feature type="domain" description="M protein trans-acting positive regulator (MGA) HTH" evidence="5">
    <location>
        <begin position="10"/>
        <end position="64"/>
    </location>
</feature>
<dbReference type="InterPro" id="IPR013199">
    <property type="entry name" value="HTH_Mga_DNA-bd_dom"/>
</dbReference>
<dbReference type="EMBL" id="CP006812">
    <property type="protein sequence ID" value="AGY81921.1"/>
    <property type="molecule type" value="Genomic_DNA"/>
</dbReference>
<dbReference type="STRING" id="1266845.Q783_06730"/>
<dbReference type="InterPro" id="IPR013236">
    <property type="entry name" value="Mga_PRD_dom"/>
</dbReference>
<dbReference type="Pfam" id="PF08280">
    <property type="entry name" value="HTH_Mga"/>
    <property type="match status" value="1"/>
</dbReference>
<dbReference type="PANTHER" id="PTHR30185:SF18">
    <property type="entry name" value="TRANSCRIPTIONAL REGULATOR MTLR"/>
    <property type="match status" value="1"/>
</dbReference>
<dbReference type="Pfam" id="PF08270">
    <property type="entry name" value="PRD_Mga"/>
    <property type="match status" value="1"/>
</dbReference>
<dbReference type="InterPro" id="IPR050661">
    <property type="entry name" value="BglG_antiterminators"/>
</dbReference>
<feature type="domain" description="Mga helix-turn-helix" evidence="3">
    <location>
        <begin position="74"/>
        <end position="158"/>
    </location>
</feature>
<dbReference type="InterPro" id="IPR036388">
    <property type="entry name" value="WH-like_DNA-bd_sf"/>
</dbReference>
<sequence>MREVLEANERRQLVVIEHLYSSEEWLTLKDLAQRTASSERILKQDIVQLREKFSKEVLQTSHRGIRLVLPPHKNIDEIYRFALENSLAFNFIEKLIYDETKTVVELAEELFISSSTLFRLIKKLNVSLVDHYVQIQTNPCKLISESEDSIRYFYISYFSERYSSLVWPYKTINQNFFEQLLLLLARVNHIPLDFSDFKRLKLWTAIPFLRAQQGNYTAIQSSNYTDMIPDFSKFQPVTGMIEKKLAITLDKAFIEQVFSIFINNHFSFSYESLMEEAKKNSLVKKNVFYHADLLHNLSSQIGIPIPNFNHLLKEMYNISNFAFKSKKGQYPPPFILFDQKKLFVHSIKELFPDFIKASYTTLKLYEKNIHETFSESAKYEIIYTLIIQWDHLIPELYNQKEKIQLLIVSDFDLEHAKMIQDLLHHYFRQEITTEIYTKPNFSMKQMKKLSYDVLVTTFTLPIEYESIEENCICIQNIPTKRNIESIRKAIEEQYKLKGFSFKHSVKNFIQF</sequence>
<evidence type="ECO:0000313" key="7">
    <source>
        <dbReference type="Proteomes" id="UP000017469"/>
    </source>
</evidence>
<proteinExistence type="predicted"/>
<dbReference type="eggNOG" id="COG3711">
    <property type="taxonomic scope" value="Bacteria"/>
</dbReference>
<evidence type="ECO:0000256" key="1">
    <source>
        <dbReference type="ARBA" id="ARBA00023015"/>
    </source>
</evidence>
<dbReference type="InterPro" id="IPR007737">
    <property type="entry name" value="Mga_HTH"/>
</dbReference>
<dbReference type="PATRIC" id="fig|1266845.5.peg.1242"/>
<dbReference type="HOGENOM" id="CLU_038821_0_0_9"/>
<dbReference type="Gene3D" id="1.10.10.10">
    <property type="entry name" value="Winged helix-like DNA-binding domain superfamily/Winged helix DNA-binding domain"/>
    <property type="match status" value="2"/>
</dbReference>
<keyword evidence="2" id="KW-0804">Transcription</keyword>
<evidence type="ECO:0000259" key="3">
    <source>
        <dbReference type="Pfam" id="PF05043"/>
    </source>
</evidence>
<accession>U5SA20</accession>
<organism evidence="6 7">
    <name type="scientific">Carnobacterium inhibens subsp. gilichinskyi</name>
    <dbReference type="NCBI Taxonomy" id="1266845"/>
    <lineage>
        <taxon>Bacteria</taxon>
        <taxon>Bacillati</taxon>
        <taxon>Bacillota</taxon>
        <taxon>Bacilli</taxon>
        <taxon>Lactobacillales</taxon>
        <taxon>Carnobacteriaceae</taxon>
        <taxon>Carnobacterium</taxon>
    </lineage>
</organism>
<evidence type="ECO:0000259" key="5">
    <source>
        <dbReference type="Pfam" id="PF08280"/>
    </source>
</evidence>
<feature type="domain" description="M protein trans-acting positive regulator (MGA) PRD" evidence="4">
    <location>
        <begin position="179"/>
        <end position="392"/>
    </location>
</feature>
<keyword evidence="1" id="KW-0805">Transcription regulation</keyword>